<accession>A0A6G0ZRA6</accession>
<comment type="caution">
    <text evidence="1">The sequence shown here is derived from an EMBL/GenBank/DDBJ whole genome shotgun (WGS) entry which is preliminary data.</text>
</comment>
<dbReference type="AlphaFoldDB" id="A0A6G0ZRA6"/>
<proteinExistence type="predicted"/>
<keyword evidence="2" id="KW-1185">Reference proteome</keyword>
<dbReference type="GO" id="GO:0003964">
    <property type="term" value="F:RNA-directed DNA polymerase activity"/>
    <property type="evidence" value="ECO:0007669"/>
    <property type="project" value="UniProtKB-KW"/>
</dbReference>
<keyword evidence="1" id="KW-0548">Nucleotidyltransferase</keyword>
<dbReference type="Proteomes" id="UP000478052">
    <property type="component" value="Unassembled WGS sequence"/>
</dbReference>
<gene>
    <name evidence="1" type="ORF">FWK35_00001307</name>
</gene>
<keyword evidence="1" id="KW-0808">Transferase</keyword>
<reference evidence="1 2" key="1">
    <citation type="submission" date="2019-08" db="EMBL/GenBank/DDBJ databases">
        <title>Whole genome of Aphis craccivora.</title>
        <authorList>
            <person name="Voronova N.V."/>
            <person name="Shulinski R.S."/>
            <person name="Bandarenka Y.V."/>
            <person name="Zhorov D.G."/>
            <person name="Warner D."/>
        </authorList>
    </citation>
    <scope>NUCLEOTIDE SEQUENCE [LARGE SCALE GENOMIC DNA]</scope>
    <source>
        <strain evidence="1">180601</strain>
        <tissue evidence="1">Whole Body</tissue>
    </source>
</reference>
<dbReference type="OrthoDB" id="426210at2759"/>
<evidence type="ECO:0000313" key="2">
    <source>
        <dbReference type="Proteomes" id="UP000478052"/>
    </source>
</evidence>
<name>A0A6G0ZRA6_APHCR</name>
<keyword evidence="1" id="KW-0695">RNA-directed DNA polymerase</keyword>
<dbReference type="EMBL" id="VUJU01000023">
    <property type="protein sequence ID" value="KAF0773873.1"/>
    <property type="molecule type" value="Genomic_DNA"/>
</dbReference>
<organism evidence="1 2">
    <name type="scientific">Aphis craccivora</name>
    <name type="common">Cowpea aphid</name>
    <dbReference type="NCBI Taxonomy" id="307492"/>
    <lineage>
        <taxon>Eukaryota</taxon>
        <taxon>Metazoa</taxon>
        <taxon>Ecdysozoa</taxon>
        <taxon>Arthropoda</taxon>
        <taxon>Hexapoda</taxon>
        <taxon>Insecta</taxon>
        <taxon>Pterygota</taxon>
        <taxon>Neoptera</taxon>
        <taxon>Paraneoptera</taxon>
        <taxon>Hemiptera</taxon>
        <taxon>Sternorrhyncha</taxon>
        <taxon>Aphidomorpha</taxon>
        <taxon>Aphidoidea</taxon>
        <taxon>Aphididae</taxon>
        <taxon>Aphidini</taxon>
        <taxon>Aphis</taxon>
        <taxon>Aphis</taxon>
    </lineage>
</organism>
<sequence>MTFFRLLSKNCFNYNINGVPLPRIADVIKYLGIHFESKLTLNTHFHCIKVKAFKLFEFIYRSCVGFNDKNTFISIYCSLVHSIILE</sequence>
<evidence type="ECO:0000313" key="1">
    <source>
        <dbReference type="EMBL" id="KAF0773873.1"/>
    </source>
</evidence>
<protein>
    <submittedName>
        <fullName evidence="1">Reverse transcriptase domain-containing protein</fullName>
    </submittedName>
</protein>